<gene>
    <name evidence="6" type="ORF">D9613_002892</name>
</gene>
<feature type="domain" description="Calcineurin-like phosphoesterase" evidence="4">
    <location>
        <begin position="6"/>
        <end position="243"/>
    </location>
</feature>
<reference evidence="6 7" key="1">
    <citation type="submission" date="2019-12" db="EMBL/GenBank/DDBJ databases">
        <authorList>
            <person name="Floudas D."/>
            <person name="Bentzer J."/>
            <person name="Ahren D."/>
            <person name="Johansson T."/>
            <person name="Persson P."/>
            <person name="Tunlid A."/>
        </authorList>
    </citation>
    <scope>NUCLEOTIDE SEQUENCE [LARGE SCALE GENOMIC DNA]</scope>
    <source>
        <strain evidence="6 7">CBS 102.39</strain>
    </source>
</reference>
<dbReference type="Gene3D" id="3.60.21.10">
    <property type="match status" value="1"/>
</dbReference>
<keyword evidence="3" id="KW-0378">Hydrolase</keyword>
<dbReference type="GO" id="GO:0016787">
    <property type="term" value="F:hydrolase activity"/>
    <property type="evidence" value="ECO:0007669"/>
    <property type="project" value="UniProtKB-KW"/>
</dbReference>
<dbReference type="GO" id="GO:0000166">
    <property type="term" value="F:nucleotide binding"/>
    <property type="evidence" value="ECO:0007669"/>
    <property type="project" value="UniProtKB-KW"/>
</dbReference>
<comment type="caution">
    <text evidence="6">The sequence shown here is derived from an EMBL/GenBank/DDBJ whole genome shotgun (WGS) entry which is preliminary data.</text>
</comment>
<dbReference type="InterPro" id="IPR036907">
    <property type="entry name" value="5'-Nucleotdase_C_sf"/>
</dbReference>
<keyword evidence="7" id="KW-1185">Reference proteome</keyword>
<feature type="domain" description="5'-Nucleotidase C-terminal" evidence="5">
    <location>
        <begin position="343"/>
        <end position="521"/>
    </location>
</feature>
<dbReference type="InterPro" id="IPR004843">
    <property type="entry name" value="Calcineurin-like_PHP"/>
</dbReference>
<dbReference type="PANTHER" id="PTHR11575">
    <property type="entry name" value="5'-NUCLEOTIDASE-RELATED"/>
    <property type="match status" value="1"/>
</dbReference>
<evidence type="ECO:0000256" key="3">
    <source>
        <dbReference type="RuleBase" id="RU362119"/>
    </source>
</evidence>
<dbReference type="Pfam" id="PF02872">
    <property type="entry name" value="5_nucleotid_C"/>
    <property type="match status" value="1"/>
</dbReference>
<dbReference type="SUPFAM" id="SSF56300">
    <property type="entry name" value="Metallo-dependent phosphatases"/>
    <property type="match status" value="1"/>
</dbReference>
<dbReference type="InterPro" id="IPR008334">
    <property type="entry name" value="5'-Nucleotdase_C"/>
</dbReference>
<evidence type="ECO:0000259" key="4">
    <source>
        <dbReference type="Pfam" id="PF00149"/>
    </source>
</evidence>
<keyword evidence="3" id="KW-0547">Nucleotide-binding</keyword>
<evidence type="ECO:0000313" key="6">
    <source>
        <dbReference type="EMBL" id="KAF4614842.1"/>
    </source>
</evidence>
<dbReference type="Proteomes" id="UP000521872">
    <property type="component" value="Unassembled WGS sequence"/>
</dbReference>
<evidence type="ECO:0000256" key="1">
    <source>
        <dbReference type="ARBA" id="ARBA00006654"/>
    </source>
</evidence>
<dbReference type="PRINTS" id="PR01607">
    <property type="entry name" value="APYRASEFAMLY"/>
</dbReference>
<dbReference type="InterPro" id="IPR029052">
    <property type="entry name" value="Metallo-depent_PP-like"/>
</dbReference>
<protein>
    <recommendedName>
        <fullName evidence="8">Metallo-dependent phosphatase</fullName>
    </recommendedName>
</protein>
<name>A0A8H4QR28_9AGAR</name>
<dbReference type="InterPro" id="IPR006179">
    <property type="entry name" value="5_nucleotidase/apyrase"/>
</dbReference>
<evidence type="ECO:0000313" key="7">
    <source>
        <dbReference type="Proteomes" id="UP000521872"/>
    </source>
</evidence>
<dbReference type="AlphaFoldDB" id="A0A8H4QR28"/>
<keyword evidence="2" id="KW-0732">Signal</keyword>
<dbReference type="SUPFAM" id="SSF55816">
    <property type="entry name" value="5'-nucleotidase (syn. UDP-sugar hydrolase), C-terminal domain"/>
    <property type="match status" value="1"/>
</dbReference>
<sequence length="667" mass="73698">MASINLPILHFNDVYRVTPQKLSSNKSETIDVTQFAALVEDIRNGWARRSDGKQDGLLLFSGDVFSPSVESSVTRGSHMVPVLNELGIDVTVTGNHDFDFGYPHLCKLIADTHFPWLLSNIIDTTTSRIPENLHEFVVIERAGVRIGFIGLVEKDWITTVSSWPPNFVYKSMKDTGLELSRLLRDPAGEHRCDLIIALTHARLPNDIELAKDLLALSPSSQKDRSFASKHGVDLVLGGHDHMYFVGKGVDSWDNYNLQEEVLGAEADHGDVLVVKSGTDFRDLSEFNLTLSPTPEGSVRKMVINKISGKHTKPGSRASENMAKMLKDLLDSVSSSLKAPICKTEVMLDVRSQYIRVQESPVSNWFADISRHVYDAALCMKGCDGTDGVLLCAGTFRGDSTYGPGFITIGDILEILPFEDPIIVIEIDGAALWDALESSLSTWPSQEGRFPSISGFRVSWDSRREPGNRILGIWQIITTADPENKAGTPHEEPVKREKGGKKYVLVTREYMAKGHDGFAALTKGKVLIDDECGQMLSTIVRKYLLGSQFVNKVIHSKTQHAAAFLQKQTLARIDQLEHESTAKKDSSALASALWKRAAALAVKHALSKFHYRTHFKISETEHMASVDAFDGANARKGRTCANVPAEGNDDLLVVHPIIDGRLKDEGRQ</sequence>
<dbReference type="Pfam" id="PF00149">
    <property type="entry name" value="Metallophos"/>
    <property type="match status" value="1"/>
</dbReference>
<dbReference type="EMBL" id="JAACJL010000044">
    <property type="protein sequence ID" value="KAF4614842.1"/>
    <property type="molecule type" value="Genomic_DNA"/>
</dbReference>
<comment type="similarity">
    <text evidence="1 3">Belongs to the 5'-nucleotidase family.</text>
</comment>
<dbReference type="GO" id="GO:0009166">
    <property type="term" value="P:nucleotide catabolic process"/>
    <property type="evidence" value="ECO:0007669"/>
    <property type="project" value="InterPro"/>
</dbReference>
<evidence type="ECO:0000256" key="2">
    <source>
        <dbReference type="ARBA" id="ARBA00022729"/>
    </source>
</evidence>
<evidence type="ECO:0000259" key="5">
    <source>
        <dbReference type="Pfam" id="PF02872"/>
    </source>
</evidence>
<dbReference type="Gene3D" id="3.90.780.10">
    <property type="entry name" value="5'-Nucleotidase, C-terminal domain"/>
    <property type="match status" value="1"/>
</dbReference>
<proteinExistence type="inferred from homology"/>
<dbReference type="PANTHER" id="PTHR11575:SF48">
    <property type="entry name" value="5'-NUCLEOTIDASE"/>
    <property type="match status" value="1"/>
</dbReference>
<organism evidence="6 7">
    <name type="scientific">Agrocybe pediades</name>
    <dbReference type="NCBI Taxonomy" id="84607"/>
    <lineage>
        <taxon>Eukaryota</taxon>
        <taxon>Fungi</taxon>
        <taxon>Dikarya</taxon>
        <taxon>Basidiomycota</taxon>
        <taxon>Agaricomycotina</taxon>
        <taxon>Agaricomycetes</taxon>
        <taxon>Agaricomycetidae</taxon>
        <taxon>Agaricales</taxon>
        <taxon>Agaricineae</taxon>
        <taxon>Strophariaceae</taxon>
        <taxon>Agrocybe</taxon>
    </lineage>
</organism>
<evidence type="ECO:0008006" key="8">
    <source>
        <dbReference type="Google" id="ProtNLM"/>
    </source>
</evidence>
<accession>A0A8H4QR28</accession>